<feature type="compositionally biased region" description="Basic and acidic residues" evidence="1">
    <location>
        <begin position="94"/>
        <end position="108"/>
    </location>
</feature>
<name>A0A9N8X1D4_9BURK</name>
<organism evidence="2 3">
    <name type="scientific">Paraburkholderia saeva</name>
    <dbReference type="NCBI Taxonomy" id="2777537"/>
    <lineage>
        <taxon>Bacteria</taxon>
        <taxon>Pseudomonadati</taxon>
        <taxon>Pseudomonadota</taxon>
        <taxon>Betaproteobacteria</taxon>
        <taxon>Burkholderiales</taxon>
        <taxon>Burkholderiaceae</taxon>
        <taxon>Paraburkholderia</taxon>
    </lineage>
</organism>
<evidence type="ECO:0000313" key="2">
    <source>
        <dbReference type="EMBL" id="CAG4889816.1"/>
    </source>
</evidence>
<protein>
    <submittedName>
        <fullName evidence="2">Uncharacterized protein</fullName>
    </submittedName>
</protein>
<comment type="caution">
    <text evidence="2">The sequence shown here is derived from an EMBL/GenBank/DDBJ whole genome shotgun (WGS) entry which is preliminary data.</text>
</comment>
<proteinExistence type="predicted"/>
<sequence length="108" mass="12003">MDKKARKRDTAQPIPCAAVRYIPDGADYIGVRSPSTAWKIAKTDADFQATVTLFKIGAMTMALTEELDRFLALKKAKYAELQSERMKRVRAHRASHDGEFDKAKGAAS</sequence>
<dbReference type="Proteomes" id="UP000789704">
    <property type="component" value="Unassembled WGS sequence"/>
</dbReference>
<feature type="region of interest" description="Disordered" evidence="1">
    <location>
        <begin position="85"/>
        <end position="108"/>
    </location>
</feature>
<dbReference type="EMBL" id="CAJQZC010000002">
    <property type="protein sequence ID" value="CAG4889816.1"/>
    <property type="molecule type" value="Genomic_DNA"/>
</dbReference>
<accession>A0A9N8X1D4</accession>
<gene>
    <name evidence="2" type="ORF">LMG31841_00902</name>
</gene>
<keyword evidence="3" id="KW-1185">Reference proteome</keyword>
<dbReference type="AlphaFoldDB" id="A0A9N8X1D4"/>
<dbReference type="RefSeq" id="WP_228874954.1">
    <property type="nucleotide sequence ID" value="NZ_CAJQZC010000002.1"/>
</dbReference>
<evidence type="ECO:0000313" key="3">
    <source>
        <dbReference type="Proteomes" id="UP000789704"/>
    </source>
</evidence>
<evidence type="ECO:0000256" key="1">
    <source>
        <dbReference type="SAM" id="MobiDB-lite"/>
    </source>
</evidence>
<reference evidence="2" key="1">
    <citation type="submission" date="2021-04" db="EMBL/GenBank/DDBJ databases">
        <authorList>
            <person name="Vanwijnsberghe S."/>
        </authorList>
    </citation>
    <scope>NUCLEOTIDE SEQUENCE</scope>
    <source>
        <strain evidence="2">LMG 31841</strain>
    </source>
</reference>